<comment type="caution">
    <text evidence="3">The sequence shown here is derived from an EMBL/GenBank/DDBJ whole genome shotgun (WGS) entry which is preliminary data.</text>
</comment>
<dbReference type="PANTHER" id="PTHR46558">
    <property type="entry name" value="TRACRIPTIONAL REGULATORY PROTEIN-RELATED-RELATED"/>
    <property type="match status" value="1"/>
</dbReference>
<evidence type="ECO:0000313" key="3">
    <source>
        <dbReference type="EMBL" id="MFC6333413.1"/>
    </source>
</evidence>
<dbReference type="RefSeq" id="WP_379234868.1">
    <property type="nucleotide sequence ID" value="NZ_JBHSTE010000004.1"/>
</dbReference>
<dbReference type="PANTHER" id="PTHR46558:SF11">
    <property type="entry name" value="HTH-TYPE TRANSCRIPTIONAL REGULATOR XRE"/>
    <property type="match status" value="1"/>
</dbReference>
<dbReference type="SMART" id="SM00530">
    <property type="entry name" value="HTH_XRE"/>
    <property type="match status" value="1"/>
</dbReference>
<evidence type="ECO:0000256" key="1">
    <source>
        <dbReference type="ARBA" id="ARBA00023125"/>
    </source>
</evidence>
<proteinExistence type="predicted"/>
<gene>
    <name evidence="3" type="ORF">ACFP56_12360</name>
</gene>
<dbReference type="InterPro" id="IPR010982">
    <property type="entry name" value="Lambda_DNA-bd_dom_sf"/>
</dbReference>
<dbReference type="Proteomes" id="UP001596233">
    <property type="component" value="Unassembled WGS sequence"/>
</dbReference>
<dbReference type="CDD" id="cd00093">
    <property type="entry name" value="HTH_XRE"/>
    <property type="match status" value="1"/>
</dbReference>
<sequence>MHRLKFAEIFSSRRKQLGMTQADVAAFVGVSSAAVSKWEQGVSYPELTLLPRLATLLNITIDDLLGYNPQLTREAMNKLYAEFAKRLGSESFEQVQTDIEAMVHEYYACYPFLVMIAQLYLNYYVKAPEPNQVLERVVELCDRAIDHGDDYRLTNEARMIQAYVLLLTGKPQELLTFLGEDVPIQYGSELLIAHAHVALGDQERAKVVVQASMYQYMIILVSTATENLMLEVDHKEHFDASIHRIEGLLQLFGIEALNVNLSLVFYYKAASGYMKQHRKKEALHMLEQYYRTCCKLELPFQLRGDSYFYLIDDWIAKHIQLGSQAPRDEHSIKQGIVNNLLYDPGFADLQEEPAFQAIITNLKHVLQLKEEK</sequence>
<feature type="domain" description="HTH cro/C1-type" evidence="2">
    <location>
        <begin position="14"/>
        <end position="64"/>
    </location>
</feature>
<protein>
    <submittedName>
        <fullName evidence="3">Helix-turn-helix domain-containing protein</fullName>
    </submittedName>
</protein>
<dbReference type="EMBL" id="JBHSTE010000004">
    <property type="protein sequence ID" value="MFC6333413.1"/>
    <property type="molecule type" value="Genomic_DNA"/>
</dbReference>
<dbReference type="InterPro" id="IPR001387">
    <property type="entry name" value="Cro/C1-type_HTH"/>
</dbReference>
<dbReference type="Gene3D" id="1.10.260.40">
    <property type="entry name" value="lambda repressor-like DNA-binding domains"/>
    <property type="match status" value="1"/>
</dbReference>
<name>A0ABW1V738_9BACL</name>
<keyword evidence="4" id="KW-1185">Reference proteome</keyword>
<reference evidence="4" key="1">
    <citation type="journal article" date="2019" name="Int. J. Syst. Evol. Microbiol.">
        <title>The Global Catalogue of Microorganisms (GCM) 10K type strain sequencing project: providing services to taxonomists for standard genome sequencing and annotation.</title>
        <authorList>
            <consortium name="The Broad Institute Genomics Platform"/>
            <consortium name="The Broad Institute Genome Sequencing Center for Infectious Disease"/>
            <person name="Wu L."/>
            <person name="Ma J."/>
        </authorList>
    </citation>
    <scope>NUCLEOTIDE SEQUENCE [LARGE SCALE GENOMIC DNA]</scope>
    <source>
        <strain evidence="4">PCU 280</strain>
    </source>
</reference>
<evidence type="ECO:0000313" key="4">
    <source>
        <dbReference type="Proteomes" id="UP001596233"/>
    </source>
</evidence>
<dbReference type="Pfam" id="PF01381">
    <property type="entry name" value="HTH_3"/>
    <property type="match status" value="1"/>
</dbReference>
<accession>A0ABW1V738</accession>
<keyword evidence="1" id="KW-0238">DNA-binding</keyword>
<evidence type="ECO:0000259" key="2">
    <source>
        <dbReference type="PROSITE" id="PS50943"/>
    </source>
</evidence>
<dbReference type="SUPFAM" id="SSF47413">
    <property type="entry name" value="lambda repressor-like DNA-binding domains"/>
    <property type="match status" value="1"/>
</dbReference>
<dbReference type="PROSITE" id="PS50943">
    <property type="entry name" value="HTH_CROC1"/>
    <property type="match status" value="1"/>
</dbReference>
<organism evidence="3 4">
    <name type="scientific">Paenibacillus septentrionalis</name>
    <dbReference type="NCBI Taxonomy" id="429342"/>
    <lineage>
        <taxon>Bacteria</taxon>
        <taxon>Bacillati</taxon>
        <taxon>Bacillota</taxon>
        <taxon>Bacilli</taxon>
        <taxon>Bacillales</taxon>
        <taxon>Paenibacillaceae</taxon>
        <taxon>Paenibacillus</taxon>
    </lineage>
</organism>